<dbReference type="PANTHER" id="PTHR33755">
    <property type="entry name" value="TOXIN PARE1-RELATED"/>
    <property type="match status" value="1"/>
</dbReference>
<evidence type="ECO:0000313" key="3">
    <source>
        <dbReference type="EMBL" id="VAW54473.1"/>
    </source>
</evidence>
<evidence type="ECO:0000256" key="1">
    <source>
        <dbReference type="ARBA" id="ARBA00006226"/>
    </source>
</evidence>
<dbReference type="Gene3D" id="3.30.2310.20">
    <property type="entry name" value="RelE-like"/>
    <property type="match status" value="1"/>
</dbReference>
<keyword evidence="2" id="KW-1277">Toxin-antitoxin system</keyword>
<dbReference type="InterPro" id="IPR051803">
    <property type="entry name" value="TA_system_RelE-like_toxin"/>
</dbReference>
<reference evidence="3" key="1">
    <citation type="submission" date="2018-06" db="EMBL/GenBank/DDBJ databases">
        <authorList>
            <person name="Zhirakovskaya E."/>
        </authorList>
    </citation>
    <scope>NUCLEOTIDE SEQUENCE</scope>
</reference>
<dbReference type="EMBL" id="UOFF01000059">
    <property type="protein sequence ID" value="VAW54473.1"/>
    <property type="molecule type" value="Genomic_DNA"/>
</dbReference>
<dbReference type="InterPro" id="IPR007712">
    <property type="entry name" value="RelE/ParE_toxin"/>
</dbReference>
<proteinExistence type="inferred from homology"/>
<dbReference type="AlphaFoldDB" id="A0A3B0WPU7"/>
<organism evidence="3">
    <name type="scientific">hydrothermal vent metagenome</name>
    <dbReference type="NCBI Taxonomy" id="652676"/>
    <lineage>
        <taxon>unclassified sequences</taxon>
        <taxon>metagenomes</taxon>
        <taxon>ecological metagenomes</taxon>
    </lineage>
</organism>
<sequence length="107" mass="12254">MPELIISPQAEQDLLDIWLYIAEDNTVNADRYLDKLNDKAISLSESSGIGKDRPELAPNNLKSFPVDHYMLYYLPIKTGIELVRILRTSRDTQPLFKGYQGVSQLDR</sequence>
<dbReference type="Pfam" id="PF05016">
    <property type="entry name" value="ParE_toxin"/>
    <property type="match status" value="1"/>
</dbReference>
<evidence type="ECO:0000256" key="2">
    <source>
        <dbReference type="ARBA" id="ARBA00022649"/>
    </source>
</evidence>
<accession>A0A3B0WPU7</accession>
<protein>
    <recommendedName>
        <fullName evidence="4">Death on curing protein, Doc toxin</fullName>
    </recommendedName>
</protein>
<gene>
    <name evidence="3" type="ORF">MNBD_GAMMA07-169</name>
</gene>
<comment type="similarity">
    <text evidence="1">Belongs to the RelE toxin family.</text>
</comment>
<dbReference type="InterPro" id="IPR035093">
    <property type="entry name" value="RelE/ParE_toxin_dom_sf"/>
</dbReference>
<evidence type="ECO:0008006" key="4">
    <source>
        <dbReference type="Google" id="ProtNLM"/>
    </source>
</evidence>
<name>A0A3B0WPU7_9ZZZZ</name>
<dbReference type="PANTHER" id="PTHR33755:SF6">
    <property type="entry name" value="PLASMID STABILIZATION SYSTEM PROTEIN"/>
    <property type="match status" value="1"/>
</dbReference>